<dbReference type="EMBL" id="JACHJE010000027">
    <property type="protein sequence ID" value="MBB5130118.1"/>
    <property type="molecule type" value="Genomic_DNA"/>
</dbReference>
<sequence>MGRQWHRHLAGRPRRRAIGAGAHYKLVFVDRLLAMLVHFRHGVTHSVLACWFGVDRSANTRAIGEIRPLLAQRGCVVVAAIRLHTLAAVVDYLGASGQSAIIDATEIRVRRPVHGTDGRDRYISG</sequence>
<gene>
    <name evidence="2" type="ORF">FHS32_006914</name>
</gene>
<dbReference type="Proteomes" id="UP000568022">
    <property type="component" value="Unassembled WGS sequence"/>
</dbReference>
<protein>
    <recommendedName>
        <fullName evidence="1">Transposase Helix-turn-helix domain-containing protein</fullName>
    </recommendedName>
</protein>
<reference evidence="2 3" key="1">
    <citation type="submission" date="2020-08" db="EMBL/GenBank/DDBJ databases">
        <title>Genomic Encyclopedia of Type Strains, Phase III (KMG-III): the genomes of soil and plant-associated and newly described type strains.</title>
        <authorList>
            <person name="Whitman W."/>
        </authorList>
    </citation>
    <scope>NUCLEOTIDE SEQUENCE [LARGE SCALE GENOMIC DNA]</scope>
    <source>
        <strain evidence="2 3">CECT 3226</strain>
    </source>
</reference>
<evidence type="ECO:0000313" key="3">
    <source>
        <dbReference type="Proteomes" id="UP000568022"/>
    </source>
</evidence>
<feature type="domain" description="Transposase Helix-turn-helix" evidence="1">
    <location>
        <begin position="25"/>
        <end position="74"/>
    </location>
</feature>
<dbReference type="AlphaFoldDB" id="A0A7W8BWZ5"/>
<accession>A0A7W8BWZ5</accession>
<proteinExistence type="predicted"/>
<dbReference type="Pfam" id="PF13613">
    <property type="entry name" value="HTH_Tnp_4"/>
    <property type="match status" value="1"/>
</dbReference>
<evidence type="ECO:0000313" key="2">
    <source>
        <dbReference type="EMBL" id="MBB5130118.1"/>
    </source>
</evidence>
<comment type="caution">
    <text evidence="2">The sequence shown here is derived from an EMBL/GenBank/DDBJ whole genome shotgun (WGS) entry which is preliminary data.</text>
</comment>
<keyword evidence="3" id="KW-1185">Reference proteome</keyword>
<name>A0A7W8BWZ5_9ACTN</name>
<organism evidence="2 3">
    <name type="scientific">Streptomyces griseoloalbus</name>
    <dbReference type="NCBI Taxonomy" id="67303"/>
    <lineage>
        <taxon>Bacteria</taxon>
        <taxon>Bacillati</taxon>
        <taxon>Actinomycetota</taxon>
        <taxon>Actinomycetes</taxon>
        <taxon>Kitasatosporales</taxon>
        <taxon>Streptomycetaceae</taxon>
        <taxon>Streptomyces</taxon>
    </lineage>
</organism>
<dbReference type="InterPro" id="IPR027805">
    <property type="entry name" value="Transposase_HTH_dom"/>
</dbReference>
<evidence type="ECO:0000259" key="1">
    <source>
        <dbReference type="Pfam" id="PF13613"/>
    </source>
</evidence>